<sequence>MTPPPAVRWIYAFADRPRPHEEAVRAFWAAVTGSNLSPARGERGEFVTFLPPGGADPSFKHQTVTDGPGGAHVDLCVEDLPASVRHAQEAGATTVFEEPGLSVLRSPAGLDFCVVPWAGERTPPPVVADERLDQVCLDIGPAAHERELAFWAELTGWRPVLTGQSEFHRLRPPPGLPVRFLVQRLDDEQPARAHLDLAVLRPAEARARHEALGARFVAEGKEWIVMRDPAGSLYCLTDRDPHVPTGGEAAAGGACGRSGC</sequence>
<protein>
    <submittedName>
        <fullName evidence="2">VOC family protein</fullName>
    </submittedName>
</protein>
<evidence type="ECO:0000259" key="1">
    <source>
        <dbReference type="Pfam" id="PF18029"/>
    </source>
</evidence>
<dbReference type="Pfam" id="PF18029">
    <property type="entry name" value="Glyoxalase_6"/>
    <property type="match status" value="2"/>
</dbReference>
<evidence type="ECO:0000313" key="2">
    <source>
        <dbReference type="EMBL" id="AXQ58561.1"/>
    </source>
</evidence>
<gene>
    <name evidence="2" type="ORF">D0C37_30780</name>
</gene>
<feature type="domain" description="Glyoxalase-like" evidence="1">
    <location>
        <begin position="134"/>
        <end position="237"/>
    </location>
</feature>
<evidence type="ECO:0000313" key="3">
    <source>
        <dbReference type="Proteomes" id="UP000259636"/>
    </source>
</evidence>
<organism evidence="2 3">
    <name type="scientific">Streptomyces koyangensis</name>
    <dbReference type="NCBI Taxonomy" id="188770"/>
    <lineage>
        <taxon>Bacteria</taxon>
        <taxon>Bacillati</taxon>
        <taxon>Actinomycetota</taxon>
        <taxon>Actinomycetes</taxon>
        <taxon>Kitasatosporales</taxon>
        <taxon>Streptomycetaceae</taxon>
        <taxon>Streptomyces</taxon>
        <taxon>Streptomyces aurantiacus group</taxon>
    </lineage>
</organism>
<dbReference type="InterPro" id="IPR041581">
    <property type="entry name" value="Glyoxalase_6"/>
</dbReference>
<dbReference type="Proteomes" id="UP000259636">
    <property type="component" value="Chromosome"/>
</dbReference>
<name>A0A385DL98_9ACTN</name>
<dbReference type="InterPro" id="IPR029068">
    <property type="entry name" value="Glyas_Bleomycin-R_OHBP_Dase"/>
</dbReference>
<dbReference type="EMBL" id="CP031742">
    <property type="protein sequence ID" value="AXQ58561.1"/>
    <property type="molecule type" value="Genomic_DNA"/>
</dbReference>
<feature type="domain" description="Glyoxalase-like" evidence="1">
    <location>
        <begin position="20"/>
        <end position="115"/>
    </location>
</feature>
<reference evidence="2 3" key="1">
    <citation type="submission" date="2018-08" db="EMBL/GenBank/DDBJ databases">
        <authorList>
            <person name="Ferrada E.E."/>
            <person name="Latorre B.A."/>
        </authorList>
    </citation>
    <scope>NUCLEOTIDE SEQUENCE [LARGE SCALE GENOMIC DNA]</scope>
    <source>
        <strain evidence="2 3">VK-A60T</strain>
    </source>
</reference>
<dbReference type="KEGG" id="sky:D0C37_30780"/>
<dbReference type="GeneID" id="300118506"/>
<proteinExistence type="predicted"/>
<dbReference type="PANTHER" id="PTHR35908:SF1">
    <property type="entry name" value="CONSERVED PROTEIN"/>
    <property type="match status" value="1"/>
</dbReference>
<dbReference type="AlphaFoldDB" id="A0A385DL98"/>
<dbReference type="RefSeq" id="WP_101281161.1">
    <property type="nucleotide sequence ID" value="NZ_CP031742.1"/>
</dbReference>
<dbReference type="Gene3D" id="3.10.180.10">
    <property type="entry name" value="2,3-Dihydroxybiphenyl 1,2-Dioxygenase, domain 1"/>
    <property type="match status" value="2"/>
</dbReference>
<accession>A0A385DL98</accession>
<dbReference type="PANTHER" id="PTHR35908">
    <property type="entry name" value="HYPOTHETICAL FUSION PROTEIN"/>
    <property type="match status" value="1"/>
</dbReference>
<dbReference type="SUPFAM" id="SSF54593">
    <property type="entry name" value="Glyoxalase/Bleomycin resistance protein/Dihydroxybiphenyl dioxygenase"/>
    <property type="match status" value="1"/>
</dbReference>